<accession>A0A9K3E0W4</accession>
<reference evidence="2" key="2">
    <citation type="submission" date="2020-06" db="EMBL/GenBank/DDBJ databases">
        <title>Helianthus annuus Genome sequencing and assembly Release 2.</title>
        <authorList>
            <person name="Gouzy J."/>
            <person name="Langlade N."/>
            <person name="Munos S."/>
        </authorList>
    </citation>
    <scope>NUCLEOTIDE SEQUENCE</scope>
    <source>
        <tissue evidence="2">Leaves</tissue>
    </source>
</reference>
<keyword evidence="3" id="KW-1185">Reference proteome</keyword>
<dbReference type="Gramene" id="mRNA:HanXRQr2_Chr15g0689151">
    <property type="protein sequence ID" value="CDS:HanXRQr2_Chr15g0689151.1"/>
    <property type="gene ID" value="HanXRQr2_Chr15g0689151"/>
</dbReference>
<dbReference type="Proteomes" id="UP000215914">
    <property type="component" value="Unassembled WGS sequence"/>
</dbReference>
<feature type="transmembrane region" description="Helical" evidence="1">
    <location>
        <begin position="85"/>
        <end position="108"/>
    </location>
</feature>
<proteinExistence type="predicted"/>
<dbReference type="AlphaFoldDB" id="A0A9K3E0W4"/>
<comment type="caution">
    <text evidence="2">The sequence shown here is derived from an EMBL/GenBank/DDBJ whole genome shotgun (WGS) entry which is preliminary data.</text>
</comment>
<keyword evidence="1" id="KW-1133">Transmembrane helix</keyword>
<dbReference type="EMBL" id="MNCJ02000330">
    <property type="protein sequence ID" value="KAF5764192.1"/>
    <property type="molecule type" value="Genomic_DNA"/>
</dbReference>
<evidence type="ECO:0000256" key="1">
    <source>
        <dbReference type="SAM" id="Phobius"/>
    </source>
</evidence>
<reference evidence="2" key="1">
    <citation type="journal article" date="2017" name="Nature">
        <title>The sunflower genome provides insights into oil metabolism, flowering and Asterid evolution.</title>
        <authorList>
            <person name="Badouin H."/>
            <person name="Gouzy J."/>
            <person name="Grassa C.J."/>
            <person name="Murat F."/>
            <person name="Staton S.E."/>
            <person name="Cottret L."/>
            <person name="Lelandais-Briere C."/>
            <person name="Owens G.L."/>
            <person name="Carrere S."/>
            <person name="Mayjonade B."/>
            <person name="Legrand L."/>
            <person name="Gill N."/>
            <person name="Kane N.C."/>
            <person name="Bowers J.E."/>
            <person name="Hubner S."/>
            <person name="Bellec A."/>
            <person name="Berard A."/>
            <person name="Berges H."/>
            <person name="Blanchet N."/>
            <person name="Boniface M.C."/>
            <person name="Brunel D."/>
            <person name="Catrice O."/>
            <person name="Chaidir N."/>
            <person name="Claudel C."/>
            <person name="Donnadieu C."/>
            <person name="Faraut T."/>
            <person name="Fievet G."/>
            <person name="Helmstetter N."/>
            <person name="King M."/>
            <person name="Knapp S.J."/>
            <person name="Lai Z."/>
            <person name="Le Paslier M.C."/>
            <person name="Lippi Y."/>
            <person name="Lorenzon L."/>
            <person name="Mandel J.R."/>
            <person name="Marage G."/>
            <person name="Marchand G."/>
            <person name="Marquand E."/>
            <person name="Bret-Mestries E."/>
            <person name="Morien E."/>
            <person name="Nambeesan S."/>
            <person name="Nguyen T."/>
            <person name="Pegot-Espagnet P."/>
            <person name="Pouilly N."/>
            <person name="Raftis F."/>
            <person name="Sallet E."/>
            <person name="Schiex T."/>
            <person name="Thomas J."/>
            <person name="Vandecasteele C."/>
            <person name="Vares D."/>
            <person name="Vear F."/>
            <person name="Vautrin S."/>
            <person name="Crespi M."/>
            <person name="Mangin B."/>
            <person name="Burke J.M."/>
            <person name="Salse J."/>
            <person name="Munos S."/>
            <person name="Vincourt P."/>
            <person name="Rieseberg L.H."/>
            <person name="Langlade N.B."/>
        </authorList>
    </citation>
    <scope>NUCLEOTIDE SEQUENCE</scope>
    <source>
        <tissue evidence="2">Leaves</tissue>
    </source>
</reference>
<gene>
    <name evidence="2" type="ORF">HanXRQr2_Chr15g0689151</name>
</gene>
<evidence type="ECO:0000313" key="3">
    <source>
        <dbReference type="Proteomes" id="UP000215914"/>
    </source>
</evidence>
<sequence>MFVRVYHYAYVCIIHNRLCSIEIEPPSSIQLPHSLPIISGVEYIVFRFISSIIIAFFVLLDMTCNMLCFFISFTSAASRILHIHLCLFHFRHFFFLYFCLNNLVLMVVDQDI</sequence>
<keyword evidence="1" id="KW-0472">Membrane</keyword>
<organism evidence="2 3">
    <name type="scientific">Helianthus annuus</name>
    <name type="common">Common sunflower</name>
    <dbReference type="NCBI Taxonomy" id="4232"/>
    <lineage>
        <taxon>Eukaryota</taxon>
        <taxon>Viridiplantae</taxon>
        <taxon>Streptophyta</taxon>
        <taxon>Embryophyta</taxon>
        <taxon>Tracheophyta</taxon>
        <taxon>Spermatophyta</taxon>
        <taxon>Magnoliopsida</taxon>
        <taxon>eudicotyledons</taxon>
        <taxon>Gunneridae</taxon>
        <taxon>Pentapetalae</taxon>
        <taxon>asterids</taxon>
        <taxon>campanulids</taxon>
        <taxon>Asterales</taxon>
        <taxon>Asteraceae</taxon>
        <taxon>Asteroideae</taxon>
        <taxon>Heliantheae alliance</taxon>
        <taxon>Heliantheae</taxon>
        <taxon>Helianthus</taxon>
    </lineage>
</organism>
<evidence type="ECO:0000313" key="2">
    <source>
        <dbReference type="EMBL" id="KAF5764192.1"/>
    </source>
</evidence>
<protein>
    <submittedName>
        <fullName evidence="2">Uncharacterized protein</fullName>
    </submittedName>
</protein>
<name>A0A9K3E0W4_HELAN</name>
<feature type="transmembrane region" description="Helical" evidence="1">
    <location>
        <begin position="44"/>
        <end position="73"/>
    </location>
</feature>
<keyword evidence="1" id="KW-0812">Transmembrane</keyword>